<dbReference type="InterPro" id="IPR011006">
    <property type="entry name" value="CheY-like_superfamily"/>
</dbReference>
<feature type="domain" description="HTH araC/xylS-type" evidence="5">
    <location>
        <begin position="425"/>
        <end position="523"/>
    </location>
</feature>
<sequence length="525" mass="61299">MYNVLLVDDEMLDLEGMKQFIPWEELGMKVVAAVNNAFEACDIIERQPIDIMVSDVKMPNMSGLELARRAIEQRADIRIIFVSGFQEFSYVKQALSLKAYSYVLKPMDDNELIAALLKARQDLDNERKRRDVEEAYQRMIPMAKNDLLIRLLEGEYDHDNLQGMVKLIQSYGLDKLEWPVRAAVLELDVLSWTREGTLSQQVMSKNFFCEVNEIGHRHGMPHCCKLSSQRIALLIHDRQMEELVAELYKVIHANFPVTMTIGAGEPVYTLEQLHSSFKQAVEAVDGKMFIGKGKFIMYEEASREPEMIDARTLDTRLDALFHALTEYELVPLYDEIEKLFESVSMLRSKFTVHNLAMFIIWKLDQQLKARGENLFDILGMELHNLDILFQFDTIDDIRSWLVRKAFEISEHLRSKACSKNSRLIREMIQMMKDRMSDNLTLKDVAQQFSFSPNYLGYMFKEETGKSFSEVLIQLRMERAKDLLKEPSMKIYEIADQVGYRYLPYFSRQFKEAYGMTPMEYRKRVT</sequence>
<dbReference type="SMART" id="SM00448">
    <property type="entry name" value="REC"/>
    <property type="match status" value="1"/>
</dbReference>
<accession>A0ABW3DBS8</accession>
<name>A0ABW3DBS8_9BACL</name>
<keyword evidence="3" id="KW-0804">Transcription</keyword>
<evidence type="ECO:0000256" key="3">
    <source>
        <dbReference type="ARBA" id="ARBA00023163"/>
    </source>
</evidence>
<gene>
    <name evidence="7" type="ORF">ACFQ03_16550</name>
</gene>
<dbReference type="InterPro" id="IPR018062">
    <property type="entry name" value="HTH_AraC-typ_CS"/>
</dbReference>
<evidence type="ECO:0000259" key="5">
    <source>
        <dbReference type="PROSITE" id="PS01124"/>
    </source>
</evidence>
<dbReference type="InterPro" id="IPR009057">
    <property type="entry name" value="Homeodomain-like_sf"/>
</dbReference>
<proteinExistence type="predicted"/>
<dbReference type="InterPro" id="IPR041522">
    <property type="entry name" value="CdaR_GGDEF"/>
</dbReference>
<feature type="modified residue" description="4-aspartylphosphate" evidence="4">
    <location>
        <position position="55"/>
    </location>
</feature>
<dbReference type="Gene3D" id="3.40.50.2300">
    <property type="match status" value="1"/>
</dbReference>
<organism evidence="7 8">
    <name type="scientific">Paenibacillus residui</name>
    <dbReference type="NCBI Taxonomy" id="629724"/>
    <lineage>
        <taxon>Bacteria</taxon>
        <taxon>Bacillati</taxon>
        <taxon>Bacillota</taxon>
        <taxon>Bacilli</taxon>
        <taxon>Bacillales</taxon>
        <taxon>Paenibacillaceae</taxon>
        <taxon>Paenibacillus</taxon>
    </lineage>
</organism>
<dbReference type="Pfam" id="PF00072">
    <property type="entry name" value="Response_reg"/>
    <property type="match status" value="1"/>
</dbReference>
<dbReference type="SUPFAM" id="SSF46689">
    <property type="entry name" value="Homeodomain-like"/>
    <property type="match status" value="2"/>
</dbReference>
<dbReference type="InterPro" id="IPR018060">
    <property type="entry name" value="HTH_AraC"/>
</dbReference>
<comment type="caution">
    <text evidence="7">The sequence shown here is derived from an EMBL/GenBank/DDBJ whole genome shotgun (WGS) entry which is preliminary data.</text>
</comment>
<keyword evidence="2" id="KW-0238">DNA-binding</keyword>
<evidence type="ECO:0000256" key="2">
    <source>
        <dbReference type="ARBA" id="ARBA00023125"/>
    </source>
</evidence>
<keyword evidence="8" id="KW-1185">Reference proteome</keyword>
<evidence type="ECO:0000256" key="4">
    <source>
        <dbReference type="PROSITE-ProRule" id="PRU00169"/>
    </source>
</evidence>
<protein>
    <submittedName>
        <fullName evidence="7">Response regulator</fullName>
    </submittedName>
</protein>
<dbReference type="PROSITE" id="PS00041">
    <property type="entry name" value="HTH_ARAC_FAMILY_1"/>
    <property type="match status" value="1"/>
</dbReference>
<evidence type="ECO:0000313" key="7">
    <source>
        <dbReference type="EMBL" id="MFD0870766.1"/>
    </source>
</evidence>
<evidence type="ECO:0000259" key="6">
    <source>
        <dbReference type="PROSITE" id="PS50110"/>
    </source>
</evidence>
<dbReference type="SMART" id="SM00342">
    <property type="entry name" value="HTH_ARAC"/>
    <property type="match status" value="1"/>
</dbReference>
<feature type="domain" description="Response regulatory" evidence="6">
    <location>
        <begin position="3"/>
        <end position="120"/>
    </location>
</feature>
<dbReference type="PRINTS" id="PR00032">
    <property type="entry name" value="HTHARAC"/>
</dbReference>
<reference evidence="8" key="1">
    <citation type="journal article" date="2019" name="Int. J. Syst. Evol. Microbiol.">
        <title>The Global Catalogue of Microorganisms (GCM) 10K type strain sequencing project: providing services to taxonomists for standard genome sequencing and annotation.</title>
        <authorList>
            <consortium name="The Broad Institute Genomics Platform"/>
            <consortium name="The Broad Institute Genome Sequencing Center for Infectious Disease"/>
            <person name="Wu L."/>
            <person name="Ma J."/>
        </authorList>
    </citation>
    <scope>NUCLEOTIDE SEQUENCE [LARGE SCALE GENOMIC DNA]</scope>
    <source>
        <strain evidence="8">CCUG 57263</strain>
    </source>
</reference>
<evidence type="ECO:0000313" key="8">
    <source>
        <dbReference type="Proteomes" id="UP001597120"/>
    </source>
</evidence>
<dbReference type="Pfam" id="PF12833">
    <property type="entry name" value="HTH_18"/>
    <property type="match status" value="1"/>
</dbReference>
<dbReference type="PANTHER" id="PTHR43280:SF2">
    <property type="entry name" value="HTH-TYPE TRANSCRIPTIONAL REGULATOR EXSA"/>
    <property type="match status" value="1"/>
</dbReference>
<keyword evidence="1" id="KW-0805">Transcription regulation</keyword>
<dbReference type="PROSITE" id="PS01124">
    <property type="entry name" value="HTH_ARAC_FAMILY_2"/>
    <property type="match status" value="1"/>
</dbReference>
<dbReference type="CDD" id="cd17536">
    <property type="entry name" value="REC_YesN-like"/>
    <property type="match status" value="1"/>
</dbReference>
<dbReference type="InterPro" id="IPR001789">
    <property type="entry name" value="Sig_transdc_resp-reg_receiver"/>
</dbReference>
<dbReference type="SUPFAM" id="SSF52172">
    <property type="entry name" value="CheY-like"/>
    <property type="match status" value="1"/>
</dbReference>
<dbReference type="PANTHER" id="PTHR43280">
    <property type="entry name" value="ARAC-FAMILY TRANSCRIPTIONAL REGULATOR"/>
    <property type="match status" value="1"/>
</dbReference>
<evidence type="ECO:0000256" key="1">
    <source>
        <dbReference type="ARBA" id="ARBA00023015"/>
    </source>
</evidence>
<dbReference type="PROSITE" id="PS50110">
    <property type="entry name" value="RESPONSE_REGULATORY"/>
    <property type="match status" value="1"/>
</dbReference>
<dbReference type="EMBL" id="JBHTIU010000060">
    <property type="protein sequence ID" value="MFD0870766.1"/>
    <property type="molecule type" value="Genomic_DNA"/>
</dbReference>
<dbReference type="RefSeq" id="WP_379289515.1">
    <property type="nucleotide sequence ID" value="NZ_JBHTIU010000060.1"/>
</dbReference>
<keyword evidence="4" id="KW-0597">Phosphoprotein</keyword>
<dbReference type="Proteomes" id="UP001597120">
    <property type="component" value="Unassembled WGS sequence"/>
</dbReference>
<dbReference type="InterPro" id="IPR020449">
    <property type="entry name" value="Tscrpt_reg_AraC-type_HTH"/>
</dbReference>
<dbReference type="Pfam" id="PF17853">
    <property type="entry name" value="GGDEF_2"/>
    <property type="match status" value="1"/>
</dbReference>
<dbReference type="Gene3D" id="1.10.10.60">
    <property type="entry name" value="Homeodomain-like"/>
    <property type="match status" value="2"/>
</dbReference>